<evidence type="ECO:0000313" key="1">
    <source>
        <dbReference type="EMBL" id="KAK7465220.1"/>
    </source>
</evidence>
<organism evidence="1 2">
    <name type="scientific">Batillaria attramentaria</name>
    <dbReference type="NCBI Taxonomy" id="370345"/>
    <lineage>
        <taxon>Eukaryota</taxon>
        <taxon>Metazoa</taxon>
        <taxon>Spiralia</taxon>
        <taxon>Lophotrochozoa</taxon>
        <taxon>Mollusca</taxon>
        <taxon>Gastropoda</taxon>
        <taxon>Caenogastropoda</taxon>
        <taxon>Sorbeoconcha</taxon>
        <taxon>Cerithioidea</taxon>
        <taxon>Batillariidae</taxon>
        <taxon>Batillaria</taxon>
    </lineage>
</organism>
<protein>
    <recommendedName>
        <fullName evidence="3">Secreted protein</fullName>
    </recommendedName>
</protein>
<evidence type="ECO:0000313" key="2">
    <source>
        <dbReference type="Proteomes" id="UP001519460"/>
    </source>
</evidence>
<dbReference type="Proteomes" id="UP001519460">
    <property type="component" value="Unassembled WGS sequence"/>
</dbReference>
<reference evidence="1 2" key="1">
    <citation type="journal article" date="2023" name="Sci. Data">
        <title>Genome assembly of the Korean intertidal mud-creeper Batillaria attramentaria.</title>
        <authorList>
            <person name="Patra A.K."/>
            <person name="Ho P.T."/>
            <person name="Jun S."/>
            <person name="Lee S.J."/>
            <person name="Kim Y."/>
            <person name="Won Y.J."/>
        </authorList>
    </citation>
    <scope>NUCLEOTIDE SEQUENCE [LARGE SCALE GENOMIC DNA]</scope>
    <source>
        <strain evidence="1">Wonlab-2016</strain>
    </source>
</reference>
<evidence type="ECO:0008006" key="3">
    <source>
        <dbReference type="Google" id="ProtNLM"/>
    </source>
</evidence>
<sequence length="145" mass="16027">MLGSDQVTMAAFLFFFTLRGPQQGLREVVLVCDRSLFQDQVTIGSTIFLGPKTGYGRVQSGWVRPTGQSFCSRTQGGIATNSGFVKGRLAHDKVVNTNSRISCVVRFGCRGKKHDIFQGKYNVFHESSASVGEARNMTFFKENMS</sequence>
<name>A0ABD0J8K7_9CAEN</name>
<comment type="caution">
    <text evidence="1">The sequence shown here is derived from an EMBL/GenBank/DDBJ whole genome shotgun (WGS) entry which is preliminary data.</text>
</comment>
<accession>A0ABD0J8K7</accession>
<gene>
    <name evidence="1" type="ORF">BaRGS_00037590</name>
</gene>
<dbReference type="EMBL" id="JACVVK020000569">
    <property type="protein sequence ID" value="KAK7465220.1"/>
    <property type="molecule type" value="Genomic_DNA"/>
</dbReference>
<keyword evidence="2" id="KW-1185">Reference proteome</keyword>
<proteinExistence type="predicted"/>
<dbReference type="AlphaFoldDB" id="A0ABD0J8K7"/>